<accession>A0A160T3H8</accession>
<dbReference type="EMBL" id="LN890655">
    <property type="protein sequence ID" value="CUS04324.2"/>
    <property type="molecule type" value="Genomic_DNA"/>
</dbReference>
<dbReference type="GO" id="GO:0051607">
    <property type="term" value="P:defense response to virus"/>
    <property type="evidence" value="ECO:0007669"/>
    <property type="project" value="UniProtKB-KW"/>
</dbReference>
<organism evidence="3 4">
    <name type="scientific">Candidatus Promineifilum breve</name>
    <dbReference type="NCBI Taxonomy" id="1806508"/>
    <lineage>
        <taxon>Bacteria</taxon>
        <taxon>Bacillati</taxon>
        <taxon>Chloroflexota</taxon>
        <taxon>Ardenticatenia</taxon>
        <taxon>Candidatus Promineifilales</taxon>
        <taxon>Candidatus Promineifilaceae</taxon>
        <taxon>Candidatus Promineifilum</taxon>
    </lineage>
</organism>
<evidence type="ECO:0000256" key="1">
    <source>
        <dbReference type="ARBA" id="ARBA00023118"/>
    </source>
</evidence>
<dbReference type="KEGG" id="pbf:CFX0092_A2446"/>
<proteinExistence type="predicted"/>
<dbReference type="Pfam" id="PF01905">
    <property type="entry name" value="DevR"/>
    <property type="match status" value="1"/>
</dbReference>
<dbReference type="PANTHER" id="PTHR37459">
    <property type="match status" value="1"/>
</dbReference>
<protein>
    <submittedName>
        <fullName evidence="3">CRISPR-associated autoregulator, DevR family</fullName>
    </submittedName>
</protein>
<dbReference type="InterPro" id="IPR010154">
    <property type="entry name" value="CRISPR-assoc_Cas7/Cst2/DevR"/>
</dbReference>
<reference evidence="3" key="1">
    <citation type="submission" date="2016-01" db="EMBL/GenBank/DDBJ databases">
        <authorList>
            <person name="Mcilroy J.S."/>
            <person name="Karst M S."/>
            <person name="Albertsen M."/>
        </authorList>
    </citation>
    <scope>NUCLEOTIDE SEQUENCE</scope>
    <source>
        <strain evidence="3">Cfx-K</strain>
    </source>
</reference>
<dbReference type="RefSeq" id="WP_197699756.1">
    <property type="nucleotide sequence ID" value="NZ_LN890655.1"/>
</dbReference>
<evidence type="ECO:0000256" key="2">
    <source>
        <dbReference type="ARBA" id="ARBA00025626"/>
    </source>
</evidence>
<evidence type="ECO:0000313" key="3">
    <source>
        <dbReference type="EMBL" id="CUS04324.2"/>
    </source>
</evidence>
<keyword evidence="1" id="KW-0051">Antiviral defense</keyword>
<keyword evidence="4" id="KW-1185">Reference proteome</keyword>
<dbReference type="NCBIfam" id="TIGR01875">
    <property type="entry name" value="cas_MJ0381"/>
    <property type="match status" value="1"/>
</dbReference>
<dbReference type="PANTHER" id="PTHR37459:SF1">
    <property type="entry name" value="CRISPR-ASSOCIATED PROTEIN CAS7_CST2_DEVR"/>
    <property type="match status" value="1"/>
</dbReference>
<evidence type="ECO:0000313" key="4">
    <source>
        <dbReference type="Proteomes" id="UP000215027"/>
    </source>
</evidence>
<dbReference type="InterPro" id="IPR052681">
    <property type="entry name" value="CRISPR-Cas7/Cst2/DevR"/>
</dbReference>
<dbReference type="AlphaFoldDB" id="A0A160T3H8"/>
<gene>
    <name evidence="3" type="ORF">CFX0092_A2446</name>
</gene>
<comment type="function">
    <text evidence="2">CRISPR (clustered regularly interspaced short palindromic repeat) is an adaptive immune system that provides protection against mobile genetic elements (viruses, transposable elements and conjugative plasmids). CRISPR clusters contain spacers, sequences complementary to antecedent mobile elements, and target invading nucleic acids. CRISPR clusters are transcribed and processed into CRISPR RNA (crRNA).</text>
</comment>
<dbReference type="Proteomes" id="UP000215027">
    <property type="component" value="Chromosome I"/>
</dbReference>
<sequence length="324" mass="35299">MSVYSVSLSAQLTLDMHSLNNEGGEGNQIQTRMVNIVDGNGRLQNVNAISGDMIKHILAEHLHRIAGASGLPLCAGCRTFNANRISADEAYMAYIADKSDGESLTRMLQSCAMDDMLGNLITAGSKSLPRKSVVEFGWVVGKPEQTSSDSYFHVKYASERGDAKRKADSDEETRKANLGQAIFHRPANSGVYALIASIEAARIGFNDITQQYVLSEEERQARFKSLLEALLYTLVEPAGAMRGTQAPHIVDVSGVLTVSRDIIPAPTFSPLKEGYAEQLTMLCGTLNGIRPNALTSHHFQSLAEYAEKVSGLMAEMPYSMRYEG</sequence>
<name>A0A160T3H8_9CHLR</name>